<dbReference type="PRINTS" id="PR00405">
    <property type="entry name" value="REVINTRACTNG"/>
</dbReference>
<evidence type="ECO:0000313" key="8">
    <source>
        <dbReference type="EMBL" id="KAK1439573.1"/>
    </source>
</evidence>
<feature type="compositionally biased region" description="Polar residues" evidence="6">
    <location>
        <begin position="569"/>
        <end position="601"/>
    </location>
</feature>
<comment type="caution">
    <text evidence="8">The sequence shown here is derived from an EMBL/GenBank/DDBJ whole genome shotgun (WGS) entry which is preliminary data.</text>
</comment>
<evidence type="ECO:0000256" key="6">
    <source>
        <dbReference type="SAM" id="MobiDB-lite"/>
    </source>
</evidence>
<feature type="region of interest" description="Disordered" evidence="6">
    <location>
        <begin position="374"/>
        <end position="401"/>
    </location>
</feature>
<dbReference type="GO" id="GO:0005096">
    <property type="term" value="F:GTPase activator activity"/>
    <property type="evidence" value="ECO:0007669"/>
    <property type="project" value="UniProtKB-KW"/>
</dbReference>
<accession>A0AAD8LEA6</accession>
<dbReference type="PROSITE" id="PS50115">
    <property type="entry name" value="ARFGAP"/>
    <property type="match status" value="1"/>
</dbReference>
<dbReference type="SMART" id="SM00105">
    <property type="entry name" value="ArfGap"/>
    <property type="match status" value="1"/>
</dbReference>
<name>A0AAD8LEA6_TARER</name>
<dbReference type="Proteomes" id="UP001229421">
    <property type="component" value="Unassembled WGS sequence"/>
</dbReference>
<dbReference type="SUPFAM" id="SSF57863">
    <property type="entry name" value="ArfGap/RecO-like zinc finger"/>
    <property type="match status" value="1"/>
</dbReference>
<keyword evidence="4" id="KW-0862">Zinc</keyword>
<dbReference type="PANTHER" id="PTHR46419">
    <property type="entry name" value="ADP-RIBOSYLATION FACTOR GTPASE-ACTIVATING PROTEIN AGD5"/>
    <property type="match status" value="1"/>
</dbReference>
<reference evidence="8" key="1">
    <citation type="journal article" date="2023" name="bioRxiv">
        <title>Improved chromosome-level genome assembly for marigold (Tagetes erecta).</title>
        <authorList>
            <person name="Jiang F."/>
            <person name="Yuan L."/>
            <person name="Wang S."/>
            <person name="Wang H."/>
            <person name="Xu D."/>
            <person name="Wang A."/>
            <person name="Fan W."/>
        </authorList>
    </citation>
    <scope>NUCLEOTIDE SEQUENCE</scope>
    <source>
        <strain evidence="8">WSJ</strain>
        <tissue evidence="8">Leaf</tissue>
    </source>
</reference>
<dbReference type="Gene3D" id="1.10.220.150">
    <property type="entry name" value="Arf GTPase activating protein"/>
    <property type="match status" value="1"/>
</dbReference>
<evidence type="ECO:0000313" key="9">
    <source>
        <dbReference type="Proteomes" id="UP001229421"/>
    </source>
</evidence>
<evidence type="ECO:0000256" key="4">
    <source>
        <dbReference type="ARBA" id="ARBA00022833"/>
    </source>
</evidence>
<evidence type="ECO:0000256" key="1">
    <source>
        <dbReference type="ARBA" id="ARBA00022468"/>
    </source>
</evidence>
<dbReference type="InterPro" id="IPR001164">
    <property type="entry name" value="ArfGAP_dom"/>
</dbReference>
<proteinExistence type="predicted"/>
<dbReference type="EMBL" id="JAUHHV010000001">
    <property type="protein sequence ID" value="KAK1439573.1"/>
    <property type="molecule type" value="Genomic_DNA"/>
</dbReference>
<feature type="compositionally biased region" description="Low complexity" evidence="6">
    <location>
        <begin position="554"/>
        <end position="568"/>
    </location>
</feature>
<dbReference type="InterPro" id="IPR037278">
    <property type="entry name" value="ARFGAP/RecO"/>
</dbReference>
<protein>
    <recommendedName>
        <fullName evidence="7">Arf-GAP domain-containing protein</fullName>
    </recommendedName>
</protein>
<feature type="region of interest" description="Disordered" evidence="6">
    <location>
        <begin position="254"/>
        <end position="278"/>
    </location>
</feature>
<dbReference type="AlphaFoldDB" id="A0AAD8LEA6"/>
<evidence type="ECO:0000256" key="2">
    <source>
        <dbReference type="ARBA" id="ARBA00022723"/>
    </source>
</evidence>
<keyword evidence="1" id="KW-0343">GTPase activation</keyword>
<dbReference type="InterPro" id="IPR044520">
    <property type="entry name" value="ARF_GAP_AGD5/15"/>
</dbReference>
<evidence type="ECO:0000259" key="7">
    <source>
        <dbReference type="PROSITE" id="PS50115"/>
    </source>
</evidence>
<evidence type="ECO:0000256" key="5">
    <source>
        <dbReference type="PROSITE-ProRule" id="PRU00288"/>
    </source>
</evidence>
<sequence length="601" mass="65299">MGKGSIWVINPTSIAHSTNVGQVPYLAIVRSITWSWYLVGVYEEPEIIAHSLIIRLSITLRTQLATPLTRSFTEAASTVRNGGLKYHHHHHHLSPSSSPVIKSSDRVTTDLKLHRNRFVLLISSDNMNEKAGVSKELNARHRKILEGLLKLPENRECADCKTKGPRWASVNLGIFICMQCSGIHRSLGVHISKVRSATLDTWLPEQVAFIQSMGNEKSNSYWEAELPPNYDRVGIENFIRAKYEDKRWVAKNGRPISPPALQEEKGPVKPVESPANERKTFQAHTTKNSTPVARINLRVPPKGPEHVIQKTEASAPSAELAKEVVETVTPPKVDFATDLFDMLSMDDAPTEKVPEVASVDDLWAGFQSAGEVPATGNADLTKPVDNKPNPKPTSGIEDLFKDSPTVSLPIASDKPKKDVKNDIMSLFEKQGSNTTSPYALHQQQLAMLAQQQYLLMAAAAKSGGLPNLVGNGQQGSGGSATNLPNQNWPNIGYQIPGMQMPAPGKLELDKYLQQMGNMGAANPVANSFQAPTSSIYTMGLNTSTNGMMPPGITGQNSSFSSMGPSGASKPQSTTQVSSASPSQSAKDYDFSSLTQGMFSKP</sequence>
<keyword evidence="2" id="KW-0479">Metal-binding</keyword>
<dbReference type="FunFam" id="1.10.220.150:FF:000009">
    <property type="entry name" value="stromal membrane-associated protein 1 isoform X1"/>
    <property type="match status" value="1"/>
</dbReference>
<feature type="region of interest" description="Disordered" evidence="6">
    <location>
        <begin position="546"/>
        <end position="601"/>
    </location>
</feature>
<dbReference type="GO" id="GO:0008270">
    <property type="term" value="F:zinc ion binding"/>
    <property type="evidence" value="ECO:0007669"/>
    <property type="project" value="UniProtKB-KW"/>
</dbReference>
<dbReference type="PANTHER" id="PTHR46419:SF2">
    <property type="entry name" value="ADP-RIBOSYLATION FACTOR GTPASE-ACTIVATING PROTEIN AGD5"/>
    <property type="match status" value="1"/>
</dbReference>
<feature type="domain" description="Arf-GAP" evidence="7">
    <location>
        <begin position="142"/>
        <end position="256"/>
    </location>
</feature>
<keyword evidence="9" id="KW-1185">Reference proteome</keyword>
<keyword evidence="3 5" id="KW-0863">Zinc-finger</keyword>
<gene>
    <name evidence="8" type="ORF">QVD17_05393</name>
</gene>
<evidence type="ECO:0000256" key="3">
    <source>
        <dbReference type="ARBA" id="ARBA00022771"/>
    </source>
</evidence>
<organism evidence="8 9">
    <name type="scientific">Tagetes erecta</name>
    <name type="common">African marigold</name>
    <dbReference type="NCBI Taxonomy" id="13708"/>
    <lineage>
        <taxon>Eukaryota</taxon>
        <taxon>Viridiplantae</taxon>
        <taxon>Streptophyta</taxon>
        <taxon>Embryophyta</taxon>
        <taxon>Tracheophyta</taxon>
        <taxon>Spermatophyta</taxon>
        <taxon>Magnoliopsida</taxon>
        <taxon>eudicotyledons</taxon>
        <taxon>Gunneridae</taxon>
        <taxon>Pentapetalae</taxon>
        <taxon>asterids</taxon>
        <taxon>campanulids</taxon>
        <taxon>Asterales</taxon>
        <taxon>Asteraceae</taxon>
        <taxon>Asteroideae</taxon>
        <taxon>Heliantheae alliance</taxon>
        <taxon>Tageteae</taxon>
        <taxon>Tagetes</taxon>
    </lineage>
</organism>
<dbReference type="Pfam" id="PF01412">
    <property type="entry name" value="ArfGap"/>
    <property type="match status" value="1"/>
</dbReference>
<dbReference type="CDD" id="cd08204">
    <property type="entry name" value="ArfGap"/>
    <property type="match status" value="1"/>
</dbReference>
<dbReference type="InterPro" id="IPR038508">
    <property type="entry name" value="ArfGAP_dom_sf"/>
</dbReference>